<dbReference type="RefSeq" id="WP_028701636.1">
    <property type="nucleotide sequence ID" value="NZ_CP013126.1"/>
</dbReference>
<dbReference type="Pfam" id="PF01381">
    <property type="entry name" value="HTH_3"/>
    <property type="match status" value="1"/>
</dbReference>
<dbReference type="AlphaFoldDB" id="A0A142KEJ6"/>
<evidence type="ECO:0000313" key="3">
    <source>
        <dbReference type="EMBL" id="AOZ46026.1"/>
    </source>
</evidence>
<dbReference type="KEGG" id="aaci:ASQ49_13000"/>
<keyword evidence="5" id="KW-1185">Reference proteome</keyword>
<dbReference type="Proteomes" id="UP000075221">
    <property type="component" value="Chromosome"/>
</dbReference>
<evidence type="ECO:0000313" key="5">
    <source>
        <dbReference type="Proteomes" id="UP000178666"/>
    </source>
</evidence>
<reference evidence="3 5" key="1">
    <citation type="journal article" date="2016" name="Plant Dis.">
        <title>Improved production of propionic acid using genome shuffling.</title>
        <authorList>
            <person name="Luna-Flores C.H."/>
            <person name="Palfreyman R.W."/>
            <person name="Kromer J.O."/>
            <person name="Nielsen L.K."/>
            <person name="Marcellin E."/>
        </authorList>
    </citation>
    <scope>NUCLEOTIDE SEQUENCE [LARGE SCALE GENOMIC DNA]</scope>
    <source>
        <strain evidence="3 5">F3E8</strain>
    </source>
</reference>
<name>A0A142KEJ6_9ACTN</name>
<protein>
    <recommendedName>
        <fullName evidence="1">HTH cro/C1-type domain-containing protein</fullName>
    </recommendedName>
</protein>
<dbReference type="CDD" id="cd00093">
    <property type="entry name" value="HTH_XRE"/>
    <property type="match status" value="1"/>
</dbReference>
<dbReference type="EMBL" id="CP014352">
    <property type="protein sequence ID" value="AMS04534.1"/>
    <property type="molecule type" value="Genomic_DNA"/>
</dbReference>
<reference evidence="2 4" key="2">
    <citation type="submission" date="2016-02" db="EMBL/GenBank/DDBJ databases">
        <title>Complete Genome Sequence of Propionibacterium acidipropionici ATCC 55737.</title>
        <authorList>
            <person name="Luna Flores C.H."/>
            <person name="Nielsen L.K."/>
            <person name="Marcellin E."/>
        </authorList>
    </citation>
    <scope>NUCLEOTIDE SEQUENCE [LARGE SCALE GENOMIC DNA]</scope>
    <source>
        <strain evidence="2 4">ATCC 55737</strain>
    </source>
</reference>
<dbReference type="GO" id="GO:0003677">
    <property type="term" value="F:DNA binding"/>
    <property type="evidence" value="ECO:0007669"/>
    <property type="project" value="InterPro"/>
</dbReference>
<dbReference type="EMBL" id="CP015970">
    <property type="protein sequence ID" value="AOZ46026.1"/>
    <property type="molecule type" value="Genomic_DNA"/>
</dbReference>
<dbReference type="InterPro" id="IPR001387">
    <property type="entry name" value="Cro/C1-type_HTH"/>
</dbReference>
<proteinExistence type="predicted"/>
<dbReference type="Gene3D" id="1.10.260.40">
    <property type="entry name" value="lambda repressor-like DNA-binding domains"/>
    <property type="match status" value="1"/>
</dbReference>
<evidence type="ECO:0000259" key="1">
    <source>
        <dbReference type="PROSITE" id="PS50943"/>
    </source>
</evidence>
<evidence type="ECO:0000313" key="2">
    <source>
        <dbReference type="EMBL" id="AMS04534.1"/>
    </source>
</evidence>
<gene>
    <name evidence="3" type="ORF">A8L58_04050</name>
    <name evidence="2" type="ORF">AXH35_02585</name>
</gene>
<organism evidence="2 4">
    <name type="scientific">Acidipropionibacterium acidipropionici</name>
    <dbReference type="NCBI Taxonomy" id="1748"/>
    <lineage>
        <taxon>Bacteria</taxon>
        <taxon>Bacillati</taxon>
        <taxon>Actinomycetota</taxon>
        <taxon>Actinomycetes</taxon>
        <taxon>Propionibacteriales</taxon>
        <taxon>Propionibacteriaceae</taxon>
        <taxon>Acidipropionibacterium</taxon>
    </lineage>
</organism>
<sequence length="87" mass="9130">MDRYLATWSDLGPAVRDYRTGAGLTQNDLARRAGVSRASVNAMENGTANPSGALIDKVLQALGLGIVLSPRPTDDATMLSEILGEDA</sequence>
<dbReference type="SMART" id="SM00530">
    <property type="entry name" value="HTH_XRE"/>
    <property type="match status" value="1"/>
</dbReference>
<dbReference type="Proteomes" id="UP000178666">
    <property type="component" value="Chromosome"/>
</dbReference>
<accession>A0A142KEJ6</accession>
<dbReference type="InterPro" id="IPR010982">
    <property type="entry name" value="Lambda_DNA-bd_dom_sf"/>
</dbReference>
<feature type="domain" description="HTH cro/C1-type" evidence="1">
    <location>
        <begin position="15"/>
        <end position="69"/>
    </location>
</feature>
<dbReference type="SUPFAM" id="SSF47413">
    <property type="entry name" value="lambda repressor-like DNA-binding domains"/>
    <property type="match status" value="1"/>
</dbReference>
<dbReference type="GeneID" id="88085922"/>
<dbReference type="OrthoDB" id="4326794at2"/>
<dbReference type="PROSITE" id="PS50943">
    <property type="entry name" value="HTH_CROC1"/>
    <property type="match status" value="1"/>
</dbReference>
<evidence type="ECO:0000313" key="4">
    <source>
        <dbReference type="Proteomes" id="UP000075221"/>
    </source>
</evidence>